<dbReference type="InterPro" id="IPR027469">
    <property type="entry name" value="Cation_efflux_TMD_sf"/>
</dbReference>
<reference evidence="11" key="1">
    <citation type="submission" date="2023-07" db="EMBL/GenBank/DDBJ databases">
        <authorList>
            <consortium name="CYATHOMIX"/>
        </authorList>
    </citation>
    <scope>NUCLEOTIDE SEQUENCE</scope>
    <source>
        <strain evidence="11">N/A</strain>
    </source>
</reference>
<dbReference type="InterPro" id="IPR002524">
    <property type="entry name" value="Cation_efflux"/>
</dbReference>
<evidence type="ECO:0000313" key="12">
    <source>
        <dbReference type="Proteomes" id="UP001176961"/>
    </source>
</evidence>
<comment type="caution">
    <text evidence="11">The sequence shown here is derived from an EMBL/GenBank/DDBJ whole genome shotgun (WGS) entry which is preliminary data.</text>
</comment>
<dbReference type="SUPFAM" id="SSF160240">
    <property type="entry name" value="Cation efflux protein cytoplasmic domain-like"/>
    <property type="match status" value="1"/>
</dbReference>
<dbReference type="PANTHER" id="PTHR43840:SF17">
    <property type="entry name" value="CATION EFFLUX PROTEIN CYTOPLASMIC DOMAIN-CONTAINING PROTEIN"/>
    <property type="match status" value="1"/>
</dbReference>
<dbReference type="SUPFAM" id="SSF161111">
    <property type="entry name" value="Cation efflux protein transmembrane domain-like"/>
    <property type="match status" value="1"/>
</dbReference>
<sequence length="353" mass="40282">MSSMNKRKHSDVSSDRNHNTKTPGGEECQSNAEQLKWKKEYYERQERLIRFYKQDQELNKPKPQAPPEDDQEDQRLLNYCLALTIYSLFGNLLASILSGSLSILSTFVDALMDLMCSAVMNTCLHLIEKSDTVEYPRGRHRLEYVGIMMCANLMAFANIFMAMQAYNSIEDGSSKPELTLPTTLIVGTQTILKALLSWICYRRGSPSAIVIAMDLRNDVVTRLSAVVFAFIGDRYWRLADPIGAIAICSMIALSWFYHALEHIPQLVGKRAKQEQLSRILKLAIDHDPNIKCLDHVMVYHTGEKAFVEMHVVMDEGLPLKITHDVCDSLEKKLQRLDFVEKAFIHCDYYCDGD</sequence>
<dbReference type="FunFam" id="1.20.1510.10:FF:000005">
    <property type="entry name" value="Putative Cation diffusion facilitator 1"/>
    <property type="match status" value="1"/>
</dbReference>
<keyword evidence="4 8" id="KW-0812">Transmembrane</keyword>
<evidence type="ECO:0000259" key="10">
    <source>
        <dbReference type="Pfam" id="PF16916"/>
    </source>
</evidence>
<feature type="transmembrane region" description="Helical" evidence="8">
    <location>
        <begin position="144"/>
        <end position="166"/>
    </location>
</feature>
<dbReference type="NCBIfam" id="TIGR01297">
    <property type="entry name" value="CDF"/>
    <property type="match status" value="1"/>
</dbReference>
<name>A0AA36H412_CYLNA</name>
<feature type="domain" description="Cation efflux protein transmembrane" evidence="9">
    <location>
        <begin position="81"/>
        <end position="266"/>
    </location>
</feature>
<dbReference type="InterPro" id="IPR058533">
    <property type="entry name" value="Cation_efflux_TM"/>
</dbReference>
<feature type="transmembrane region" description="Helical" evidence="8">
    <location>
        <begin position="242"/>
        <end position="260"/>
    </location>
</feature>
<evidence type="ECO:0000313" key="11">
    <source>
        <dbReference type="EMBL" id="CAJ0603327.1"/>
    </source>
</evidence>
<evidence type="ECO:0000259" key="9">
    <source>
        <dbReference type="Pfam" id="PF01545"/>
    </source>
</evidence>
<evidence type="ECO:0000256" key="6">
    <source>
        <dbReference type="ARBA" id="ARBA00023136"/>
    </source>
</evidence>
<evidence type="ECO:0008006" key="13">
    <source>
        <dbReference type="Google" id="ProtNLM"/>
    </source>
</evidence>
<evidence type="ECO:0000256" key="5">
    <source>
        <dbReference type="ARBA" id="ARBA00022989"/>
    </source>
</evidence>
<dbReference type="Gene3D" id="3.30.70.1350">
    <property type="entry name" value="Cation efflux protein, cytoplasmic domain"/>
    <property type="match status" value="1"/>
</dbReference>
<dbReference type="Gene3D" id="1.20.1510.10">
    <property type="entry name" value="Cation efflux protein transmembrane domain"/>
    <property type="match status" value="1"/>
</dbReference>
<keyword evidence="5 8" id="KW-1133">Transmembrane helix</keyword>
<dbReference type="GO" id="GO:0008324">
    <property type="term" value="F:monoatomic cation transmembrane transporter activity"/>
    <property type="evidence" value="ECO:0007669"/>
    <property type="project" value="InterPro"/>
</dbReference>
<dbReference type="InterPro" id="IPR036837">
    <property type="entry name" value="Cation_efflux_CTD_sf"/>
</dbReference>
<gene>
    <name evidence="11" type="ORF">CYNAS_LOCUS15310</name>
</gene>
<comment type="similarity">
    <text evidence="2">Belongs to the cation diffusion facilitator (CDF) transporter (TC 2.A.4) family. SLC30A subfamily.</text>
</comment>
<protein>
    <recommendedName>
        <fullName evidence="13">Cation efflux protein cytoplasmic domain-containing protein</fullName>
    </recommendedName>
</protein>
<organism evidence="11 12">
    <name type="scientific">Cylicocyclus nassatus</name>
    <name type="common">Nematode worm</name>
    <dbReference type="NCBI Taxonomy" id="53992"/>
    <lineage>
        <taxon>Eukaryota</taxon>
        <taxon>Metazoa</taxon>
        <taxon>Ecdysozoa</taxon>
        <taxon>Nematoda</taxon>
        <taxon>Chromadorea</taxon>
        <taxon>Rhabditida</taxon>
        <taxon>Rhabditina</taxon>
        <taxon>Rhabditomorpha</taxon>
        <taxon>Strongyloidea</taxon>
        <taxon>Strongylidae</taxon>
        <taxon>Cylicocyclus</taxon>
    </lineage>
</organism>
<dbReference type="PANTHER" id="PTHR43840">
    <property type="entry name" value="MITOCHONDRIAL METAL TRANSPORTER 1-RELATED"/>
    <property type="match status" value="1"/>
</dbReference>
<comment type="subcellular location">
    <subcellularLocation>
        <location evidence="1">Membrane</location>
        <topology evidence="1">Multi-pass membrane protein</topology>
    </subcellularLocation>
</comment>
<dbReference type="Pfam" id="PF01545">
    <property type="entry name" value="Cation_efflux"/>
    <property type="match status" value="1"/>
</dbReference>
<feature type="domain" description="Cation efflux protein cytoplasmic" evidence="10">
    <location>
        <begin position="273"/>
        <end position="347"/>
    </location>
</feature>
<evidence type="ECO:0000256" key="7">
    <source>
        <dbReference type="SAM" id="MobiDB-lite"/>
    </source>
</evidence>
<dbReference type="EMBL" id="CATQJL010000305">
    <property type="protein sequence ID" value="CAJ0603327.1"/>
    <property type="molecule type" value="Genomic_DNA"/>
</dbReference>
<keyword evidence="12" id="KW-1185">Reference proteome</keyword>
<dbReference type="Pfam" id="PF16916">
    <property type="entry name" value="ZT_dimer"/>
    <property type="match status" value="1"/>
</dbReference>
<proteinExistence type="inferred from homology"/>
<feature type="region of interest" description="Disordered" evidence="7">
    <location>
        <begin position="1"/>
        <end position="31"/>
    </location>
</feature>
<evidence type="ECO:0000256" key="2">
    <source>
        <dbReference type="ARBA" id="ARBA00008873"/>
    </source>
</evidence>
<accession>A0AA36H412</accession>
<evidence type="ECO:0000256" key="3">
    <source>
        <dbReference type="ARBA" id="ARBA00022448"/>
    </source>
</evidence>
<evidence type="ECO:0000256" key="4">
    <source>
        <dbReference type="ARBA" id="ARBA00022692"/>
    </source>
</evidence>
<dbReference type="AlphaFoldDB" id="A0AA36H412"/>
<evidence type="ECO:0000256" key="1">
    <source>
        <dbReference type="ARBA" id="ARBA00004141"/>
    </source>
</evidence>
<keyword evidence="6 8" id="KW-0472">Membrane</keyword>
<dbReference type="InterPro" id="IPR027470">
    <property type="entry name" value="Cation_efflux_CTD"/>
</dbReference>
<evidence type="ECO:0000256" key="8">
    <source>
        <dbReference type="SAM" id="Phobius"/>
    </source>
</evidence>
<dbReference type="InterPro" id="IPR050291">
    <property type="entry name" value="CDF_Transporter"/>
</dbReference>
<dbReference type="Proteomes" id="UP001176961">
    <property type="component" value="Unassembled WGS sequence"/>
</dbReference>
<keyword evidence="3" id="KW-0813">Transport</keyword>
<dbReference type="GO" id="GO:0016020">
    <property type="term" value="C:membrane"/>
    <property type="evidence" value="ECO:0007669"/>
    <property type="project" value="UniProtKB-SubCell"/>
</dbReference>